<dbReference type="SUPFAM" id="SSF53067">
    <property type="entry name" value="Actin-like ATPase domain"/>
    <property type="match status" value="1"/>
</dbReference>
<dbReference type="KEGG" id="sfi:SFUL_6359"/>
<keyword evidence="2" id="KW-0963">Cytoplasm</keyword>
<evidence type="ECO:0000256" key="5">
    <source>
        <dbReference type="SAM" id="MobiDB-lite"/>
    </source>
</evidence>
<evidence type="ECO:0000313" key="7">
    <source>
        <dbReference type="Proteomes" id="UP000013304"/>
    </source>
</evidence>
<dbReference type="Gene3D" id="3.30.420.40">
    <property type="match status" value="1"/>
</dbReference>
<evidence type="ECO:0000256" key="1">
    <source>
        <dbReference type="ARBA" id="ARBA00004496"/>
    </source>
</evidence>
<accession>N0D6G3</accession>
<evidence type="ECO:0000313" key="6">
    <source>
        <dbReference type="EMBL" id="AGK81242.1"/>
    </source>
</evidence>
<protein>
    <submittedName>
        <fullName evidence="6">Rod shape-determining protein MreB and related protein</fullName>
    </submittedName>
</protein>
<dbReference type="eggNOG" id="ENOG5033X96">
    <property type="taxonomic scope" value="Bacteria"/>
</dbReference>
<sequence length="350" mass="36144">MRSLHDGQPHGRAVPLPGRPGGEVPGPPNLDSPNLDSPNPDPRTTRGTGRSGEGPGPLRDGSGAVGLGTGREPGALRVRHGHRRLGGRTVAARGLALDLGSSRTRAWVPGHGLVTDPLLSSDSPLDGRALDGDAERPVRRGRIVDPEACVRLLGRIADAALGPDRTDSVIVLSHPVLAGAGHRNAARELLAGLGPTRVLVLSSARAAAAHAGPRDAGPLLVVDMGAELTEVTLLVGGRIADARQAETGLSDLDPETLPATLVRTVLDMVMSMWRQDRHGAIRGALRKGPVLAGGGALRPDVTDRIARCLGTPVRLADDPSTTVVRGAGQILSSVLRHGVTPVASLPGRPR</sequence>
<keyword evidence="4" id="KW-0067">ATP-binding</keyword>
<dbReference type="HOGENOM" id="CLU_068062_0_0_11"/>
<gene>
    <name evidence="6" type="ORF">SFUL_6359</name>
</gene>
<dbReference type="EMBL" id="CP005080">
    <property type="protein sequence ID" value="AGK81242.1"/>
    <property type="molecule type" value="Genomic_DNA"/>
</dbReference>
<keyword evidence="3" id="KW-0547">Nucleotide-binding</keyword>
<dbReference type="PATRIC" id="fig|1303692.3.peg.6400"/>
<dbReference type="Pfam" id="PF06723">
    <property type="entry name" value="MreB_Mbl"/>
    <property type="match status" value="1"/>
</dbReference>
<evidence type="ECO:0000256" key="3">
    <source>
        <dbReference type="ARBA" id="ARBA00022741"/>
    </source>
</evidence>
<name>N0D6G3_STRMI</name>
<dbReference type="InterPro" id="IPR056546">
    <property type="entry name" value="MreB_MamK-like"/>
</dbReference>
<dbReference type="PANTHER" id="PTHR42749:SF1">
    <property type="entry name" value="CELL SHAPE-DETERMINING PROTEIN MREB"/>
    <property type="match status" value="1"/>
</dbReference>
<reference evidence="6 7" key="1">
    <citation type="submission" date="2013-04" db="EMBL/GenBank/DDBJ databases">
        <title>Complete genome sequence of Streptomyces fulvissimus.</title>
        <authorList>
            <person name="Myronovskyi M."/>
            <person name="Tokovenko B."/>
            <person name="Manderscheid N."/>
            <person name="Petzke L."/>
            <person name="Luzhetskyy A."/>
        </authorList>
    </citation>
    <scope>NUCLEOTIDE SEQUENCE [LARGE SCALE GENOMIC DNA]</scope>
    <source>
        <strain evidence="6 7">DSM 40593</strain>
    </source>
</reference>
<dbReference type="GO" id="GO:0005524">
    <property type="term" value="F:ATP binding"/>
    <property type="evidence" value="ECO:0007669"/>
    <property type="project" value="UniProtKB-KW"/>
</dbReference>
<evidence type="ECO:0000256" key="2">
    <source>
        <dbReference type="ARBA" id="ARBA00022490"/>
    </source>
</evidence>
<proteinExistence type="predicted"/>
<comment type="subcellular location">
    <subcellularLocation>
        <location evidence="1">Cytoplasm</location>
    </subcellularLocation>
</comment>
<dbReference type="GO" id="GO:0005737">
    <property type="term" value="C:cytoplasm"/>
    <property type="evidence" value="ECO:0007669"/>
    <property type="project" value="UniProtKB-SubCell"/>
</dbReference>
<organism evidence="6 7">
    <name type="scientific">Streptomyces microflavus DSM 40593</name>
    <dbReference type="NCBI Taxonomy" id="1303692"/>
    <lineage>
        <taxon>Bacteria</taxon>
        <taxon>Bacillati</taxon>
        <taxon>Actinomycetota</taxon>
        <taxon>Actinomycetes</taxon>
        <taxon>Kitasatosporales</taxon>
        <taxon>Streptomycetaceae</taxon>
        <taxon>Streptomyces</taxon>
    </lineage>
</organism>
<dbReference type="AlphaFoldDB" id="N0D6G3"/>
<dbReference type="PANTHER" id="PTHR42749">
    <property type="entry name" value="CELL SHAPE-DETERMINING PROTEIN MREB"/>
    <property type="match status" value="1"/>
</dbReference>
<dbReference type="InterPro" id="IPR043129">
    <property type="entry name" value="ATPase_NBD"/>
</dbReference>
<feature type="region of interest" description="Disordered" evidence="5">
    <location>
        <begin position="1"/>
        <end position="75"/>
    </location>
</feature>
<dbReference type="Proteomes" id="UP000013304">
    <property type="component" value="Chromosome"/>
</dbReference>
<evidence type="ECO:0000256" key="4">
    <source>
        <dbReference type="ARBA" id="ARBA00022840"/>
    </source>
</evidence>